<evidence type="ECO:0000259" key="7">
    <source>
        <dbReference type="SMART" id="SM00037"/>
    </source>
</evidence>
<dbReference type="Pfam" id="PF00029">
    <property type="entry name" value="Connexin"/>
    <property type="match status" value="1"/>
</dbReference>
<dbReference type="GO" id="GO:0005922">
    <property type="term" value="C:connexin complex"/>
    <property type="evidence" value="ECO:0007669"/>
    <property type="project" value="InterPro"/>
</dbReference>
<evidence type="ECO:0008006" key="11">
    <source>
        <dbReference type="Google" id="ProtNLM"/>
    </source>
</evidence>
<dbReference type="SMART" id="SM01089">
    <property type="entry name" value="Connexin_CCC"/>
    <property type="match status" value="1"/>
</dbReference>
<evidence type="ECO:0000256" key="1">
    <source>
        <dbReference type="ARBA" id="ARBA00004651"/>
    </source>
</evidence>
<dbReference type="PRINTS" id="PR00206">
    <property type="entry name" value="CONNEXIN"/>
</dbReference>
<evidence type="ECO:0000313" key="10">
    <source>
        <dbReference type="Proteomes" id="UP000694559"/>
    </source>
</evidence>
<dbReference type="PANTHER" id="PTHR11984:SF3">
    <property type="entry name" value="GAP JUNCTION DELTA-4 PROTEIN"/>
    <property type="match status" value="1"/>
</dbReference>
<evidence type="ECO:0000259" key="8">
    <source>
        <dbReference type="SMART" id="SM01089"/>
    </source>
</evidence>
<dbReference type="Proteomes" id="UP000694559">
    <property type="component" value="Unplaced"/>
</dbReference>
<evidence type="ECO:0000256" key="3">
    <source>
        <dbReference type="ARBA" id="ARBA00022692"/>
    </source>
</evidence>
<evidence type="ECO:0000256" key="5">
    <source>
        <dbReference type="ARBA" id="ARBA00023136"/>
    </source>
</evidence>
<protein>
    <recommendedName>
        <fullName evidence="11">Gap junction protein</fullName>
    </recommendedName>
</protein>
<feature type="transmembrane region" description="Helical" evidence="6">
    <location>
        <begin position="143"/>
        <end position="161"/>
    </location>
</feature>
<dbReference type="GeneTree" id="ENSGT01150000286949"/>
<evidence type="ECO:0000256" key="4">
    <source>
        <dbReference type="ARBA" id="ARBA00022989"/>
    </source>
</evidence>
<dbReference type="Ensembl" id="ENSNNAT00000019721.1">
    <property type="protein sequence ID" value="ENSNNAP00000018782.1"/>
    <property type="gene ID" value="ENSNNAG00000012544.1"/>
</dbReference>
<dbReference type="InterPro" id="IPR013092">
    <property type="entry name" value="Connexin_N"/>
</dbReference>
<dbReference type="InterPro" id="IPR038359">
    <property type="entry name" value="Connexin_N_sf"/>
</dbReference>
<keyword evidence="5 6" id="KW-0472">Membrane</keyword>
<dbReference type="GO" id="GO:0005243">
    <property type="term" value="F:gap junction channel activity"/>
    <property type="evidence" value="ECO:0007669"/>
    <property type="project" value="TreeGrafter"/>
</dbReference>
<feature type="domain" description="Connexin cysteine-rich" evidence="8">
    <location>
        <begin position="149"/>
        <end position="215"/>
    </location>
</feature>
<dbReference type="SMART" id="SM00037">
    <property type="entry name" value="CNX"/>
    <property type="match status" value="1"/>
</dbReference>
<sequence length="318" mass="36350">LDVIDWTFLLVSSCPSFFPGKIWLIYMILMRLMVILFGAYPVYDDELTALVCSTEEPGCSSMCYDAFITVSQVRFWFFEFVSVMIPMAVFVYSLPCTYCKQIKACIGFRDTDTAFSEPTKSKVTCGAHELAIPDFSRAYAVQLLMRIMIEIAFAVSSYHFFGFFVEKLYNCTEDICPSNIACFVPRTSEKSAMMILLWVVSILSICFGLLDLIMVIKEYRNKLCITSKSKICRTRLNQREGGSRDLFNVDDNEDGTSFPMKRFRKERHLVFNLGPLKRCKLHLSPASHPSPSNCFILKKIAPSSIGNCFLKKLTRAEW</sequence>
<accession>A0A8C6XRS8</accession>
<comment type="subcellular location">
    <subcellularLocation>
        <location evidence="1">Cell membrane</location>
        <topology evidence="1">Multi-pass membrane protein</topology>
    </subcellularLocation>
</comment>
<evidence type="ECO:0000313" key="9">
    <source>
        <dbReference type="Ensembl" id="ENSNNAP00000018782.1"/>
    </source>
</evidence>
<keyword evidence="10" id="KW-1185">Reference proteome</keyword>
<dbReference type="GO" id="GO:0007267">
    <property type="term" value="P:cell-cell signaling"/>
    <property type="evidence" value="ECO:0007669"/>
    <property type="project" value="TreeGrafter"/>
</dbReference>
<dbReference type="Gene3D" id="1.20.1440.80">
    <property type="entry name" value="Gap junction channel protein cysteine-rich domain"/>
    <property type="match status" value="1"/>
</dbReference>
<name>A0A8C6XRS8_NAJNA</name>
<keyword evidence="2" id="KW-1003">Cell membrane</keyword>
<feature type="domain" description="Connexin N-terminal" evidence="7">
    <location>
        <begin position="41"/>
        <end position="74"/>
    </location>
</feature>
<organism evidence="9 10">
    <name type="scientific">Naja naja</name>
    <name type="common">Indian cobra</name>
    <dbReference type="NCBI Taxonomy" id="35670"/>
    <lineage>
        <taxon>Eukaryota</taxon>
        <taxon>Metazoa</taxon>
        <taxon>Chordata</taxon>
        <taxon>Craniata</taxon>
        <taxon>Vertebrata</taxon>
        <taxon>Euteleostomi</taxon>
        <taxon>Lepidosauria</taxon>
        <taxon>Squamata</taxon>
        <taxon>Bifurcata</taxon>
        <taxon>Unidentata</taxon>
        <taxon>Episquamata</taxon>
        <taxon>Toxicofera</taxon>
        <taxon>Serpentes</taxon>
        <taxon>Colubroidea</taxon>
        <taxon>Elapidae</taxon>
        <taxon>Elapinae</taxon>
        <taxon>Naja</taxon>
    </lineage>
</organism>
<keyword evidence="4 6" id="KW-1133">Transmembrane helix</keyword>
<dbReference type="InterPro" id="IPR000500">
    <property type="entry name" value="Connexin"/>
</dbReference>
<evidence type="ECO:0000256" key="6">
    <source>
        <dbReference type="SAM" id="Phobius"/>
    </source>
</evidence>
<reference evidence="9" key="2">
    <citation type="submission" date="2025-09" db="UniProtKB">
        <authorList>
            <consortium name="Ensembl"/>
        </authorList>
    </citation>
    <scope>IDENTIFICATION</scope>
</reference>
<evidence type="ECO:0000256" key="2">
    <source>
        <dbReference type="ARBA" id="ARBA00022475"/>
    </source>
</evidence>
<reference evidence="9" key="1">
    <citation type="submission" date="2025-08" db="UniProtKB">
        <authorList>
            <consortium name="Ensembl"/>
        </authorList>
    </citation>
    <scope>IDENTIFICATION</scope>
</reference>
<feature type="transmembrane region" description="Helical" evidence="6">
    <location>
        <begin position="75"/>
        <end position="94"/>
    </location>
</feature>
<dbReference type="PANTHER" id="PTHR11984">
    <property type="entry name" value="CONNEXIN"/>
    <property type="match status" value="1"/>
</dbReference>
<dbReference type="InterPro" id="IPR019570">
    <property type="entry name" value="Connexin_CCC"/>
</dbReference>
<dbReference type="AlphaFoldDB" id="A0A8C6XRS8"/>
<keyword evidence="3 6" id="KW-0812">Transmembrane</keyword>
<dbReference type="OrthoDB" id="9943496at2759"/>
<feature type="transmembrane region" description="Helical" evidence="6">
    <location>
        <begin position="195"/>
        <end position="216"/>
    </location>
</feature>
<proteinExistence type="predicted"/>